<feature type="transmembrane region" description="Helical" evidence="1">
    <location>
        <begin position="7"/>
        <end position="24"/>
    </location>
</feature>
<keyword evidence="3" id="KW-1185">Reference proteome</keyword>
<keyword evidence="1" id="KW-1133">Transmembrane helix</keyword>
<feature type="transmembrane region" description="Helical" evidence="1">
    <location>
        <begin position="55"/>
        <end position="74"/>
    </location>
</feature>
<dbReference type="EMBL" id="ADAQ01000013">
    <property type="protein sequence ID" value="EEY71419.1"/>
    <property type="molecule type" value="Genomic_DNA"/>
</dbReference>
<sequence length="472" mass="53676">MFINSCFYIALSSLYFFLSIMVALKLGGDATLYIIALPIVLSLIQSLHNKDIAKILFLIFFILFIIVEPFIYLFKYEIMPTWFEQSLPSVYLKYEYFHVVNLFMGSYYLGLFFSSLRYNRVSLLGVTSQTKSIRSNTDLKRFGYLALLFIFALGLYPYLKNGLNGMIILLLSGREDGFSQFDIQAVANTNFLSILSNFLIATGVISAYLLCAKCYESNLGKILLILILLLSTLIIASGGGRTRVGFIIVPSLFLYISYTSFRIKEKVKVIVFSLASLLLIFSMVSIRDQGVLNSEDIKFELKGFNLNRELAFILSNKDEFPLACKSTITCTIIAPIETTLKFVTNPIPRFYYEGKYLDPSFAFYNKLRLGDAGLYKGSNITPTAIGRYFMLYGIPGVFFIGILFGFLSEFCDSGIRKNNYVSTFKIIMLTMLSYYLAQSVRDFNPGWLYPLLFTAISFPFIIGEKSDRFNRP</sequence>
<feature type="transmembrane region" description="Helical" evidence="1">
    <location>
        <begin position="191"/>
        <end position="210"/>
    </location>
</feature>
<feature type="transmembrane region" description="Helical" evidence="1">
    <location>
        <begin position="30"/>
        <end position="48"/>
    </location>
</feature>
<dbReference type="NCBIfam" id="TIGR04370">
    <property type="entry name" value="glyco_rpt_poly"/>
    <property type="match status" value="1"/>
</dbReference>
<evidence type="ECO:0000313" key="3">
    <source>
        <dbReference type="Proteomes" id="UP000003604"/>
    </source>
</evidence>
<organism evidence="2 3">
    <name type="scientific">Grimontia hollisae CIP 101886</name>
    <dbReference type="NCBI Taxonomy" id="675812"/>
    <lineage>
        <taxon>Bacteria</taxon>
        <taxon>Pseudomonadati</taxon>
        <taxon>Pseudomonadota</taxon>
        <taxon>Gammaproteobacteria</taxon>
        <taxon>Vibrionales</taxon>
        <taxon>Vibrionaceae</taxon>
        <taxon>Grimontia</taxon>
    </lineage>
</organism>
<evidence type="ECO:0008006" key="4">
    <source>
        <dbReference type="Google" id="ProtNLM"/>
    </source>
</evidence>
<evidence type="ECO:0000313" key="2">
    <source>
        <dbReference type="EMBL" id="EEY71419.1"/>
    </source>
</evidence>
<feature type="transmembrane region" description="Helical" evidence="1">
    <location>
        <begin position="388"/>
        <end position="407"/>
    </location>
</feature>
<reference evidence="2 3" key="1">
    <citation type="submission" date="2009-10" db="EMBL/GenBank/DDBJ databases">
        <authorList>
            <consortium name="Los Alamos National Laboratory (LANL)"/>
            <consortium name="National Microbial Pathogen Data Resource (NMPDR)"/>
            <person name="Saunders E.H."/>
            <person name="Munk A.C."/>
            <person name="Tapia R."/>
            <person name="Green L."/>
            <person name="Rogers Y."/>
            <person name="Detter J.C."/>
            <person name="Bruce D."/>
            <person name="Brettin T.S."/>
            <person name="Colwell R.R."/>
            <person name="Huq A."/>
            <person name="Grim C.J."/>
            <person name="Hasan N.A."/>
            <person name="Bartels D."/>
            <person name="Vonstein V."/>
        </authorList>
    </citation>
    <scope>NUCLEOTIDE SEQUENCE [LARGE SCALE GENOMIC DNA]</scope>
    <source>
        <strain evidence="2 3">CIP 101886</strain>
    </source>
</reference>
<dbReference type="GeneID" id="58895228"/>
<feature type="transmembrane region" description="Helical" evidence="1">
    <location>
        <begin position="443"/>
        <end position="462"/>
    </location>
</feature>
<keyword evidence="1" id="KW-0472">Membrane</keyword>
<name>D0IC01_GRIHO</name>
<proteinExistence type="predicted"/>
<gene>
    <name evidence="2" type="ORF">VHA_003280</name>
</gene>
<keyword evidence="1" id="KW-0812">Transmembrane</keyword>
<feature type="transmembrane region" description="Helical" evidence="1">
    <location>
        <begin position="222"/>
        <end position="238"/>
    </location>
</feature>
<dbReference type="AlphaFoldDB" id="D0IC01"/>
<feature type="transmembrane region" description="Helical" evidence="1">
    <location>
        <begin position="94"/>
        <end position="113"/>
    </location>
</feature>
<dbReference type="Proteomes" id="UP000003604">
    <property type="component" value="Unassembled WGS sequence"/>
</dbReference>
<feature type="transmembrane region" description="Helical" evidence="1">
    <location>
        <begin position="268"/>
        <end position="286"/>
    </location>
</feature>
<feature type="transmembrane region" description="Helical" evidence="1">
    <location>
        <begin position="142"/>
        <end position="159"/>
    </location>
</feature>
<evidence type="ECO:0000256" key="1">
    <source>
        <dbReference type="SAM" id="Phobius"/>
    </source>
</evidence>
<comment type="caution">
    <text evidence="2">The sequence shown here is derived from an EMBL/GenBank/DDBJ whole genome shotgun (WGS) entry which is preliminary data.</text>
</comment>
<feature type="transmembrane region" description="Helical" evidence="1">
    <location>
        <begin position="419"/>
        <end position="437"/>
    </location>
</feature>
<dbReference type="RefSeq" id="WP_005506478.1">
    <property type="nucleotide sequence ID" value="NZ_ADAQ01000013.1"/>
</dbReference>
<protein>
    <recommendedName>
        <fullName evidence="4">Oligosaccharide repeat unit polymerase</fullName>
    </recommendedName>
</protein>
<feature type="transmembrane region" description="Helical" evidence="1">
    <location>
        <begin position="244"/>
        <end position="261"/>
    </location>
</feature>
<accession>D0IC01</accession>